<keyword evidence="1" id="KW-0001">2Fe-2S</keyword>
<dbReference type="Pfam" id="PF00355">
    <property type="entry name" value="Rieske"/>
    <property type="match status" value="1"/>
</dbReference>
<dbReference type="InterPro" id="IPR005805">
    <property type="entry name" value="Rieske_Fe-S_prot_C"/>
</dbReference>
<dbReference type="SUPFAM" id="SSF50022">
    <property type="entry name" value="ISP domain"/>
    <property type="match status" value="1"/>
</dbReference>
<dbReference type="PRINTS" id="PR00162">
    <property type="entry name" value="RIESKE"/>
</dbReference>
<evidence type="ECO:0000256" key="1">
    <source>
        <dbReference type="ARBA" id="ARBA00022714"/>
    </source>
</evidence>
<keyword evidence="7" id="KW-0472">Membrane</keyword>
<dbReference type="eggNOG" id="COG0723">
    <property type="taxonomic scope" value="Bacteria"/>
</dbReference>
<keyword evidence="5" id="KW-1015">Disulfide bond</keyword>
<evidence type="ECO:0000256" key="6">
    <source>
        <dbReference type="ARBA" id="ARBA00034078"/>
    </source>
</evidence>
<proteinExistence type="predicted"/>
<protein>
    <submittedName>
        <fullName evidence="9">Rieske (2Fe-2S) iron-sulfur domain protein</fullName>
    </submittedName>
</protein>
<evidence type="ECO:0000256" key="2">
    <source>
        <dbReference type="ARBA" id="ARBA00022723"/>
    </source>
</evidence>
<keyword evidence="7" id="KW-0812">Transmembrane</keyword>
<dbReference type="InterPro" id="IPR014349">
    <property type="entry name" value="Rieske_Fe-S_prot"/>
</dbReference>
<gene>
    <name evidence="9" type="ordered locus">Trad_0410</name>
</gene>
<dbReference type="PANTHER" id="PTHR10134">
    <property type="entry name" value="CYTOCHROME B-C1 COMPLEX SUBUNIT RIESKE, MITOCHONDRIAL"/>
    <property type="match status" value="1"/>
</dbReference>
<sequence>MTETPQTTPTPDAPDATRRRLITWLWRLPVLAAVGATGWGVWEAYRVHFSKVTPDDAPTFTPHPPERIGSVADFPEVWSALEFTFAGTAALALRLPEPVPGGLSVSGVHLAAFSRLCTHLGCPVSLNRNLEAVAVAFNHRTDQPVLTCPCHLSVFAPLQAGRAVSGPARDPLPRVQLSPQGDELFAVGLEAPA</sequence>
<dbReference type="GO" id="GO:0046872">
    <property type="term" value="F:metal ion binding"/>
    <property type="evidence" value="ECO:0007669"/>
    <property type="project" value="UniProtKB-KW"/>
</dbReference>
<keyword evidence="7" id="KW-1133">Transmembrane helix</keyword>
<keyword evidence="3" id="KW-0408">Iron</keyword>
<dbReference type="EMBL" id="CP002049">
    <property type="protein sequence ID" value="ADI13548.1"/>
    <property type="molecule type" value="Genomic_DNA"/>
</dbReference>
<feature type="domain" description="Rieske" evidence="8">
    <location>
        <begin position="110"/>
        <end position="186"/>
    </location>
</feature>
<keyword evidence="10" id="KW-1185">Reference proteome</keyword>
<accession>D7CRQ8</accession>
<organism evidence="9 10">
    <name type="scientific">Truepera radiovictrix (strain DSM 17093 / CIP 108686 / LMG 22925 / RQ-24)</name>
    <dbReference type="NCBI Taxonomy" id="649638"/>
    <lineage>
        <taxon>Bacteria</taxon>
        <taxon>Thermotogati</taxon>
        <taxon>Deinococcota</taxon>
        <taxon>Deinococci</taxon>
        <taxon>Trueperales</taxon>
        <taxon>Trueperaceae</taxon>
        <taxon>Truepera</taxon>
    </lineage>
</organism>
<evidence type="ECO:0000259" key="8">
    <source>
        <dbReference type="PROSITE" id="PS51296"/>
    </source>
</evidence>
<dbReference type="GO" id="GO:0016020">
    <property type="term" value="C:membrane"/>
    <property type="evidence" value="ECO:0007669"/>
    <property type="project" value="InterPro"/>
</dbReference>
<dbReference type="PROSITE" id="PS51296">
    <property type="entry name" value="RIESKE"/>
    <property type="match status" value="1"/>
</dbReference>
<dbReference type="GO" id="GO:0051537">
    <property type="term" value="F:2 iron, 2 sulfur cluster binding"/>
    <property type="evidence" value="ECO:0007669"/>
    <property type="project" value="UniProtKB-KW"/>
</dbReference>
<dbReference type="InterPro" id="IPR036922">
    <property type="entry name" value="Rieske_2Fe-2S_sf"/>
</dbReference>
<evidence type="ECO:0000256" key="3">
    <source>
        <dbReference type="ARBA" id="ARBA00023004"/>
    </source>
</evidence>
<evidence type="ECO:0000256" key="7">
    <source>
        <dbReference type="SAM" id="Phobius"/>
    </source>
</evidence>
<evidence type="ECO:0000256" key="4">
    <source>
        <dbReference type="ARBA" id="ARBA00023014"/>
    </source>
</evidence>
<dbReference type="Gene3D" id="2.102.10.10">
    <property type="entry name" value="Rieske [2Fe-2S] iron-sulphur domain"/>
    <property type="match status" value="1"/>
</dbReference>
<reference evidence="9 10" key="2">
    <citation type="journal article" date="2011" name="Stand. Genomic Sci.">
        <title>Complete genome sequence of Truepera radiovictrix type strain (RQ-24).</title>
        <authorList>
            <person name="Ivanova N."/>
            <person name="Rohde C."/>
            <person name="Munk C."/>
            <person name="Nolan M."/>
            <person name="Lucas S."/>
            <person name="Del Rio T.G."/>
            <person name="Tice H."/>
            <person name="Deshpande S."/>
            <person name="Cheng J.F."/>
            <person name="Tapia R."/>
            <person name="Han C."/>
            <person name="Goodwin L."/>
            <person name="Pitluck S."/>
            <person name="Liolios K."/>
            <person name="Mavromatis K."/>
            <person name="Mikhailova N."/>
            <person name="Pati A."/>
            <person name="Chen A."/>
            <person name="Palaniappan K."/>
            <person name="Land M."/>
            <person name="Hauser L."/>
            <person name="Chang Y.J."/>
            <person name="Jeffries C.D."/>
            <person name="Brambilla E."/>
            <person name="Rohde M."/>
            <person name="Goker M."/>
            <person name="Tindall B.J."/>
            <person name="Woyke T."/>
            <person name="Bristow J."/>
            <person name="Eisen J.A."/>
            <person name="Markowitz V."/>
            <person name="Hugenholtz P."/>
            <person name="Kyrpides N.C."/>
            <person name="Klenk H.P."/>
            <person name="Lapidus A."/>
        </authorList>
    </citation>
    <scope>NUCLEOTIDE SEQUENCE [LARGE SCALE GENOMIC DNA]</scope>
    <source>
        <strain evidence="10">DSM 17093 / CIP 108686 / LMG 22925 / RQ-24</strain>
    </source>
</reference>
<reference evidence="10" key="1">
    <citation type="submission" date="2010-05" db="EMBL/GenBank/DDBJ databases">
        <title>The complete genome of Truepera radiovictris DSM 17093.</title>
        <authorList>
            <consortium name="US DOE Joint Genome Institute (JGI-PGF)"/>
            <person name="Lucas S."/>
            <person name="Copeland A."/>
            <person name="Lapidus A."/>
            <person name="Glavina del Rio T."/>
            <person name="Dalin E."/>
            <person name="Tice H."/>
            <person name="Bruce D."/>
            <person name="Goodwin L."/>
            <person name="Pitluck S."/>
            <person name="Kyrpides N."/>
            <person name="Mavromatis K."/>
            <person name="Ovchinnikova G."/>
            <person name="Munk A.C."/>
            <person name="Detter J.C."/>
            <person name="Han C."/>
            <person name="Tapia R."/>
            <person name="Land M."/>
            <person name="Hauser L."/>
            <person name="Markowitz V."/>
            <person name="Cheng J.-F."/>
            <person name="Hugenholtz P."/>
            <person name="Woyke T."/>
            <person name="Wu D."/>
            <person name="Tindall B."/>
            <person name="Pomrenke H.G."/>
            <person name="Brambilla E."/>
            <person name="Klenk H.-P."/>
            <person name="Eisen J.A."/>
        </authorList>
    </citation>
    <scope>NUCLEOTIDE SEQUENCE [LARGE SCALE GENOMIC DNA]</scope>
    <source>
        <strain evidence="10">DSM 17093 / CIP 108686 / LMG 22925 / RQ-24</strain>
    </source>
</reference>
<dbReference type="AlphaFoldDB" id="D7CRQ8"/>
<dbReference type="RefSeq" id="WP_013176928.1">
    <property type="nucleotide sequence ID" value="NC_014221.1"/>
</dbReference>
<dbReference type="STRING" id="649638.Trad_0410"/>
<dbReference type="InterPro" id="IPR017941">
    <property type="entry name" value="Rieske_2Fe-2S"/>
</dbReference>
<dbReference type="HOGENOM" id="CLU_1445473_0_0_0"/>
<keyword evidence="4" id="KW-0411">Iron-sulfur</keyword>
<evidence type="ECO:0000256" key="5">
    <source>
        <dbReference type="ARBA" id="ARBA00023157"/>
    </source>
</evidence>
<dbReference type="OrthoDB" id="9767869at2"/>
<name>D7CRQ8_TRURR</name>
<evidence type="ECO:0000313" key="9">
    <source>
        <dbReference type="EMBL" id="ADI13548.1"/>
    </source>
</evidence>
<keyword evidence="2" id="KW-0479">Metal-binding</keyword>
<dbReference type="KEGG" id="tra:Trad_0410"/>
<comment type="cofactor">
    <cofactor evidence="6">
        <name>[2Fe-2S] cluster</name>
        <dbReference type="ChEBI" id="CHEBI:190135"/>
    </cofactor>
</comment>
<feature type="transmembrane region" description="Helical" evidence="7">
    <location>
        <begin position="24"/>
        <end position="42"/>
    </location>
</feature>
<dbReference type="Proteomes" id="UP000000379">
    <property type="component" value="Chromosome"/>
</dbReference>
<evidence type="ECO:0000313" key="10">
    <source>
        <dbReference type="Proteomes" id="UP000000379"/>
    </source>
</evidence>